<feature type="compositionally biased region" description="Low complexity" evidence="2">
    <location>
        <begin position="857"/>
        <end position="867"/>
    </location>
</feature>
<feature type="compositionally biased region" description="Low complexity" evidence="2">
    <location>
        <begin position="277"/>
        <end position="289"/>
    </location>
</feature>
<dbReference type="PANTHER" id="PTHR13561:SF20">
    <property type="entry name" value="DNA TOPOISOMERASE 2-BINDING PROTEIN 1"/>
    <property type="match status" value="1"/>
</dbReference>
<dbReference type="STRING" id="930990.A0A067MMA2"/>
<dbReference type="EMBL" id="KL198030">
    <property type="protein sequence ID" value="KDQ15820.1"/>
    <property type="molecule type" value="Genomic_DNA"/>
</dbReference>
<gene>
    <name evidence="4" type="ORF">BOTBODRAFT_54318</name>
</gene>
<evidence type="ECO:0000256" key="1">
    <source>
        <dbReference type="ARBA" id="ARBA00022737"/>
    </source>
</evidence>
<organism evidence="4 5">
    <name type="scientific">Botryobasidium botryosum (strain FD-172 SS1)</name>
    <dbReference type="NCBI Taxonomy" id="930990"/>
    <lineage>
        <taxon>Eukaryota</taxon>
        <taxon>Fungi</taxon>
        <taxon>Dikarya</taxon>
        <taxon>Basidiomycota</taxon>
        <taxon>Agaricomycotina</taxon>
        <taxon>Agaricomycetes</taxon>
        <taxon>Cantharellales</taxon>
        <taxon>Botryobasidiaceae</taxon>
        <taxon>Botryobasidium</taxon>
    </lineage>
</organism>
<dbReference type="Pfam" id="PF00533">
    <property type="entry name" value="BRCT"/>
    <property type="match status" value="2"/>
</dbReference>
<dbReference type="GO" id="GO:0007095">
    <property type="term" value="P:mitotic G2 DNA damage checkpoint signaling"/>
    <property type="evidence" value="ECO:0007669"/>
    <property type="project" value="TreeGrafter"/>
</dbReference>
<evidence type="ECO:0000256" key="2">
    <source>
        <dbReference type="SAM" id="MobiDB-lite"/>
    </source>
</evidence>
<feature type="region of interest" description="Disordered" evidence="2">
    <location>
        <begin position="697"/>
        <end position="825"/>
    </location>
</feature>
<dbReference type="CDD" id="cd17731">
    <property type="entry name" value="BRCT_TopBP1_rpt2_like"/>
    <property type="match status" value="2"/>
</dbReference>
<dbReference type="InterPro" id="IPR059215">
    <property type="entry name" value="BRCT2_TopBP1-like"/>
</dbReference>
<dbReference type="InterPro" id="IPR001357">
    <property type="entry name" value="BRCT_dom"/>
</dbReference>
<dbReference type="InParanoid" id="A0A067MMA2"/>
<feature type="compositionally biased region" description="Polar residues" evidence="2">
    <location>
        <begin position="439"/>
        <end position="455"/>
    </location>
</feature>
<keyword evidence="5" id="KW-1185">Reference proteome</keyword>
<dbReference type="Gene3D" id="3.40.50.10190">
    <property type="entry name" value="BRCT domain"/>
    <property type="match status" value="4"/>
</dbReference>
<dbReference type="Pfam" id="PF12738">
    <property type="entry name" value="PTCB-BRCT"/>
    <property type="match status" value="1"/>
</dbReference>
<feature type="compositionally biased region" description="Basic residues" evidence="2">
    <location>
        <begin position="868"/>
        <end position="878"/>
    </location>
</feature>
<feature type="compositionally biased region" description="Basic and acidic residues" evidence="2">
    <location>
        <begin position="807"/>
        <end position="822"/>
    </location>
</feature>
<feature type="compositionally biased region" description="Polar residues" evidence="2">
    <location>
        <begin position="290"/>
        <end position="313"/>
    </location>
</feature>
<dbReference type="InterPro" id="IPR036420">
    <property type="entry name" value="BRCT_dom_sf"/>
</dbReference>
<dbReference type="SUPFAM" id="SSF52113">
    <property type="entry name" value="BRCT domain"/>
    <property type="match status" value="3"/>
</dbReference>
<feature type="compositionally biased region" description="Low complexity" evidence="2">
    <location>
        <begin position="412"/>
        <end position="433"/>
    </location>
</feature>
<dbReference type="HOGENOM" id="CLU_007843_0_0_1"/>
<dbReference type="GO" id="GO:0033314">
    <property type="term" value="P:mitotic DNA replication checkpoint signaling"/>
    <property type="evidence" value="ECO:0007669"/>
    <property type="project" value="TreeGrafter"/>
</dbReference>
<keyword evidence="1" id="KW-0677">Repeat</keyword>
<dbReference type="GO" id="GO:0006270">
    <property type="term" value="P:DNA replication initiation"/>
    <property type="evidence" value="ECO:0007669"/>
    <property type="project" value="TreeGrafter"/>
</dbReference>
<dbReference type="CDD" id="cd00027">
    <property type="entry name" value="BRCT"/>
    <property type="match status" value="1"/>
</dbReference>
<accession>A0A067MMA2</accession>
<dbReference type="OrthoDB" id="251770at2759"/>
<dbReference type="SMART" id="SM00292">
    <property type="entry name" value="BRCT"/>
    <property type="match status" value="3"/>
</dbReference>
<feature type="region of interest" description="Disordered" evidence="2">
    <location>
        <begin position="277"/>
        <end position="316"/>
    </location>
</feature>
<name>A0A067MMA2_BOTB1</name>
<evidence type="ECO:0000313" key="5">
    <source>
        <dbReference type="Proteomes" id="UP000027195"/>
    </source>
</evidence>
<dbReference type="FunCoup" id="A0A067MMA2">
    <property type="interactions" value="22"/>
</dbReference>
<evidence type="ECO:0000313" key="4">
    <source>
        <dbReference type="EMBL" id="KDQ15820.1"/>
    </source>
</evidence>
<feature type="region of interest" description="Disordered" evidence="2">
    <location>
        <begin position="412"/>
        <end position="466"/>
    </location>
</feature>
<reference evidence="5" key="1">
    <citation type="journal article" date="2014" name="Proc. Natl. Acad. Sci. U.S.A.">
        <title>Extensive sampling of basidiomycete genomes demonstrates inadequacy of the white-rot/brown-rot paradigm for wood decay fungi.</title>
        <authorList>
            <person name="Riley R."/>
            <person name="Salamov A.A."/>
            <person name="Brown D.W."/>
            <person name="Nagy L.G."/>
            <person name="Floudas D."/>
            <person name="Held B.W."/>
            <person name="Levasseur A."/>
            <person name="Lombard V."/>
            <person name="Morin E."/>
            <person name="Otillar R."/>
            <person name="Lindquist E.A."/>
            <person name="Sun H."/>
            <person name="LaButti K.M."/>
            <person name="Schmutz J."/>
            <person name="Jabbour D."/>
            <person name="Luo H."/>
            <person name="Baker S.E."/>
            <person name="Pisabarro A.G."/>
            <person name="Walton J.D."/>
            <person name="Blanchette R.A."/>
            <person name="Henrissat B."/>
            <person name="Martin F."/>
            <person name="Cullen D."/>
            <person name="Hibbett D.S."/>
            <person name="Grigoriev I.V."/>
        </authorList>
    </citation>
    <scope>NUCLEOTIDE SEQUENCE [LARGE SCALE GENOMIC DNA]</scope>
    <source>
        <strain evidence="5">FD-172 SS1</strain>
    </source>
</reference>
<sequence>MLRGRRGHLSFKIPNVKLRPAPKPEPSARKRIIEIQDEEEVLDNNAVDDDLANVDEGSKPFKGVTICCTGVEDKATLFSRAVQLGATTSPDFTDLTTHLIADGPGSAKYYCALERLIPIMSPDWINDSYLLWLKGGNIDYLSACETHCLLPFTDLHIAIVTKETDKSKLQQMDAAINDGGGTRVRDLNEDCTHMILSGDASPDSAKVAWARKINEKRKRSKVSPLPEIKIVWEEWLWDCIEFCGRWRESPYDISNPRPARKFRPSIASNLTRFPSHLSSASTTSLHRTSNLSTSVESPSLPTTFSSAVVTTPGDNEEEEEVAIVRRPNQGKNSALWGEILKSQGAAALEGRGKKRKVEDVMHVDGDDADLPDPTDLVRSIVAKKPSAPPPKGRLSNVSVASSSAVSRIQMVRSSSVASPVDAPPSRVSSAPRPFGRPSFASTSALDSASGTTSPEMSAPMDGVEDSKTKRLFGGMKVRAIGEARAPVLVEAVKANGGVIADADDDTSADFVILRLVSSSIGVIPPHERSKARTECWIEQCIFAERLVDPDEHITFRPLEIPLPVPNAAAICIAFSGLEPSDLCFFKRLCRAFGMQVSDSFSRKLTTHLVCPSRKGIKYEKALEWGVKVVDTAWLAAIAKSGLIEQSEDEPLREKTQSIANGLPSEEKLPLLAATTPSTSVGPSRTSSLTTLQFGQSNLLAVPGTSPTRNGNRLSTSPKRNLQSRSVSNTTAASSESPTLSRVRSEDSEALASTLAAILGKHASESSSTAGQPPRKRVRRPRTDEQLELSSAISATPAIPLAPQQTLRDSKDYSESMEWEKPVQESMRVTYEDPEAVAEKRRLMSLLGAPVDEVASDSGATSSRAGGSVRRRSTRVGGF</sequence>
<dbReference type="Proteomes" id="UP000027195">
    <property type="component" value="Unassembled WGS sequence"/>
</dbReference>
<dbReference type="PROSITE" id="PS50172">
    <property type="entry name" value="BRCT"/>
    <property type="match status" value="4"/>
</dbReference>
<feature type="compositionally biased region" description="Polar residues" evidence="2">
    <location>
        <begin position="697"/>
        <end position="741"/>
    </location>
</feature>
<feature type="domain" description="BRCT" evidence="3">
    <location>
        <begin position="152"/>
        <end position="241"/>
    </location>
</feature>
<feature type="domain" description="BRCT" evidence="3">
    <location>
        <begin position="56"/>
        <end position="129"/>
    </location>
</feature>
<feature type="region of interest" description="Disordered" evidence="2">
    <location>
        <begin position="853"/>
        <end position="878"/>
    </location>
</feature>
<evidence type="ECO:0000259" key="3">
    <source>
        <dbReference type="PROSITE" id="PS50172"/>
    </source>
</evidence>
<protein>
    <recommendedName>
        <fullName evidence="3">BRCT domain-containing protein</fullName>
    </recommendedName>
</protein>
<feature type="domain" description="BRCT" evidence="3">
    <location>
        <begin position="585"/>
        <end position="634"/>
    </location>
</feature>
<dbReference type="PANTHER" id="PTHR13561">
    <property type="entry name" value="DNA REPLICATION REGULATOR DPB11-RELATED"/>
    <property type="match status" value="1"/>
</dbReference>
<feature type="domain" description="BRCT" evidence="3">
    <location>
        <begin position="467"/>
        <end position="554"/>
    </location>
</feature>
<proteinExistence type="predicted"/>
<dbReference type="AlphaFoldDB" id="A0A067MMA2"/>